<evidence type="ECO:0000256" key="10">
    <source>
        <dbReference type="ARBA" id="ARBA00039918"/>
    </source>
</evidence>
<protein>
    <recommendedName>
        <fullName evidence="10">Putative proline/betaine transporter</fullName>
    </recommendedName>
</protein>
<organism evidence="13 14">
    <name type="scientific">Saccharopolyspora spinosa</name>
    <dbReference type="NCBI Taxonomy" id="60894"/>
    <lineage>
        <taxon>Bacteria</taxon>
        <taxon>Bacillati</taxon>
        <taxon>Actinomycetota</taxon>
        <taxon>Actinomycetes</taxon>
        <taxon>Pseudonocardiales</taxon>
        <taxon>Pseudonocardiaceae</taxon>
        <taxon>Saccharopolyspora</taxon>
    </lineage>
</organism>
<dbReference type="RefSeq" id="WP_010314223.1">
    <property type="nucleotide sequence ID" value="NZ_CP061007.1"/>
</dbReference>
<dbReference type="PROSITE" id="PS00216">
    <property type="entry name" value="SUGAR_TRANSPORT_1"/>
    <property type="match status" value="2"/>
</dbReference>
<evidence type="ECO:0000313" key="13">
    <source>
        <dbReference type="EMBL" id="PKW18225.1"/>
    </source>
</evidence>
<sequence>MPHTPTTEPTDQQASPAQLRRVTLAGSLGVFVEFFDYGIYGFLAPIIATVFFAGQGSTAALLMTYGVFALTFFFRPLGGFVLGYLADRIGRRAVLVFALTLMTGATTAIGLLPGYNTIGIAAPILLLCMRIAQGFSAGGEVASAMSFVGEHSPAHRRGFLMSWTQVGSFTALLTGTLLAMCLNSALSEQAMQAWGWRVPFLLAAPLGIVGYYIRARLHDTPNFTKLQESDTVAANPIRETFAEKGNLRNLALAIGIPVLNSSGYYVLFTYMPTYLSKELKFNQVQGLTVTAVSLVVIAVSIPLAAKLSDRIGRRPVLMTSAIGLVILAYPCFWLMTQGSVIASVLGAVVMALFYSGHAGIIHAVLVEMFPTRVRNTAYSIGYNISTAVFGGAAPLVLTALISATGDPAIPAYYVILTALGTGVSVLLARETARSSLTDK</sequence>
<accession>A0A2N3Y5N8</accession>
<evidence type="ECO:0000256" key="4">
    <source>
        <dbReference type="ARBA" id="ARBA00022475"/>
    </source>
</evidence>
<feature type="transmembrane region" description="Helical" evidence="11">
    <location>
        <begin position="159"/>
        <end position="182"/>
    </location>
</feature>
<keyword evidence="6" id="KW-0769">Symport</keyword>
<dbReference type="InterPro" id="IPR051084">
    <property type="entry name" value="H+-coupled_symporters"/>
</dbReference>
<feature type="transmembrane region" description="Helical" evidence="11">
    <location>
        <begin position="118"/>
        <end position="138"/>
    </location>
</feature>
<reference evidence="13" key="1">
    <citation type="submission" date="2017-12" db="EMBL/GenBank/DDBJ databases">
        <title>Sequencing the genomes of 1000 Actinobacteria strains.</title>
        <authorList>
            <person name="Klenk H.-P."/>
        </authorList>
    </citation>
    <scope>NUCLEOTIDE SEQUENCE [LARGE SCALE GENOMIC DNA]</scope>
    <source>
        <strain evidence="13">DSM 44228</strain>
    </source>
</reference>
<dbReference type="PANTHER" id="PTHR43528:SF1">
    <property type="entry name" value="ALPHA-KETOGLUTARATE PERMEASE"/>
    <property type="match status" value="1"/>
</dbReference>
<keyword evidence="7 11" id="KW-1133">Transmembrane helix</keyword>
<feature type="transmembrane region" description="Helical" evidence="11">
    <location>
        <begin position="194"/>
        <end position="213"/>
    </location>
</feature>
<feature type="transmembrane region" description="Helical" evidence="11">
    <location>
        <begin position="93"/>
        <end position="112"/>
    </location>
</feature>
<name>A0A2N3Y5N8_SACSN</name>
<evidence type="ECO:0000313" key="14">
    <source>
        <dbReference type="Proteomes" id="UP000233786"/>
    </source>
</evidence>
<evidence type="ECO:0000259" key="12">
    <source>
        <dbReference type="PROSITE" id="PS50850"/>
    </source>
</evidence>
<evidence type="ECO:0000256" key="6">
    <source>
        <dbReference type="ARBA" id="ARBA00022847"/>
    </source>
</evidence>
<keyword evidence="14" id="KW-1185">Reference proteome</keyword>
<evidence type="ECO:0000256" key="7">
    <source>
        <dbReference type="ARBA" id="ARBA00022989"/>
    </source>
</evidence>
<dbReference type="Gene3D" id="1.20.1250.20">
    <property type="entry name" value="MFS general substrate transporter like domains"/>
    <property type="match status" value="2"/>
</dbReference>
<dbReference type="PANTHER" id="PTHR43528">
    <property type="entry name" value="ALPHA-KETOGLUTARATE PERMEASE"/>
    <property type="match status" value="1"/>
</dbReference>
<keyword evidence="4" id="KW-1003">Cell membrane</keyword>
<dbReference type="EMBL" id="PJNB01000001">
    <property type="protein sequence ID" value="PKW18225.1"/>
    <property type="molecule type" value="Genomic_DNA"/>
</dbReference>
<evidence type="ECO:0000256" key="8">
    <source>
        <dbReference type="ARBA" id="ARBA00023136"/>
    </source>
</evidence>
<keyword evidence="5 11" id="KW-0812">Transmembrane</keyword>
<dbReference type="InterPro" id="IPR020846">
    <property type="entry name" value="MFS_dom"/>
</dbReference>
<evidence type="ECO:0000256" key="2">
    <source>
        <dbReference type="ARBA" id="ARBA00008240"/>
    </source>
</evidence>
<proteinExistence type="inferred from homology"/>
<comment type="caution">
    <text evidence="13">The sequence shown here is derived from an EMBL/GenBank/DDBJ whole genome shotgun (WGS) entry which is preliminary data.</text>
</comment>
<keyword evidence="8 11" id="KW-0472">Membrane</keyword>
<dbReference type="AlphaFoldDB" id="A0A2N3Y5N8"/>
<dbReference type="Proteomes" id="UP000233786">
    <property type="component" value="Unassembled WGS sequence"/>
</dbReference>
<feature type="transmembrane region" description="Helical" evidence="11">
    <location>
        <begin position="28"/>
        <end position="53"/>
    </location>
</feature>
<evidence type="ECO:0000256" key="9">
    <source>
        <dbReference type="ARBA" id="ARBA00037295"/>
    </source>
</evidence>
<feature type="transmembrane region" description="Helical" evidence="11">
    <location>
        <begin position="65"/>
        <end position="86"/>
    </location>
</feature>
<dbReference type="GO" id="GO:0005886">
    <property type="term" value="C:plasma membrane"/>
    <property type="evidence" value="ECO:0007669"/>
    <property type="project" value="UniProtKB-SubCell"/>
</dbReference>
<evidence type="ECO:0000256" key="11">
    <source>
        <dbReference type="SAM" id="Phobius"/>
    </source>
</evidence>
<dbReference type="PROSITE" id="PS50850">
    <property type="entry name" value="MFS"/>
    <property type="match status" value="1"/>
</dbReference>
<evidence type="ECO:0000256" key="5">
    <source>
        <dbReference type="ARBA" id="ARBA00022692"/>
    </source>
</evidence>
<keyword evidence="3" id="KW-0813">Transport</keyword>
<comment type="subcellular location">
    <subcellularLocation>
        <location evidence="1">Cell membrane</location>
        <topology evidence="1">Multi-pass membrane protein</topology>
    </subcellularLocation>
</comment>
<feature type="domain" description="Major facilitator superfamily (MFS) profile" evidence="12">
    <location>
        <begin position="22"/>
        <end position="432"/>
    </location>
</feature>
<dbReference type="FunFam" id="1.20.1250.20:FF:000001">
    <property type="entry name" value="Dicarboxylate MFS transporter"/>
    <property type="match status" value="1"/>
</dbReference>
<feature type="transmembrane region" description="Helical" evidence="11">
    <location>
        <begin position="316"/>
        <end position="335"/>
    </location>
</feature>
<dbReference type="SUPFAM" id="SSF103473">
    <property type="entry name" value="MFS general substrate transporter"/>
    <property type="match status" value="1"/>
</dbReference>
<feature type="transmembrane region" description="Helical" evidence="11">
    <location>
        <begin position="250"/>
        <end position="271"/>
    </location>
</feature>
<dbReference type="OrthoDB" id="8953821at2"/>
<dbReference type="InterPro" id="IPR005829">
    <property type="entry name" value="Sugar_transporter_CS"/>
</dbReference>
<feature type="transmembrane region" description="Helical" evidence="11">
    <location>
        <begin position="377"/>
        <end position="403"/>
    </location>
</feature>
<dbReference type="GO" id="GO:0015293">
    <property type="term" value="F:symporter activity"/>
    <property type="evidence" value="ECO:0007669"/>
    <property type="project" value="UniProtKB-KW"/>
</dbReference>
<dbReference type="STRING" id="994479.GCA_000194155_06941"/>
<feature type="transmembrane region" description="Helical" evidence="11">
    <location>
        <begin position="341"/>
        <end position="365"/>
    </location>
</feature>
<feature type="transmembrane region" description="Helical" evidence="11">
    <location>
        <begin position="283"/>
        <end position="304"/>
    </location>
</feature>
<feature type="transmembrane region" description="Helical" evidence="11">
    <location>
        <begin position="409"/>
        <end position="428"/>
    </location>
</feature>
<evidence type="ECO:0000256" key="3">
    <source>
        <dbReference type="ARBA" id="ARBA00022448"/>
    </source>
</evidence>
<dbReference type="InterPro" id="IPR011701">
    <property type="entry name" value="MFS"/>
</dbReference>
<dbReference type="Pfam" id="PF07690">
    <property type="entry name" value="MFS_1"/>
    <property type="match status" value="1"/>
</dbReference>
<dbReference type="InterPro" id="IPR036259">
    <property type="entry name" value="MFS_trans_sf"/>
</dbReference>
<comment type="similarity">
    <text evidence="2">Belongs to the major facilitator superfamily. Metabolite:H+ Symporter (MHS) family (TC 2.A.1.6) family.</text>
</comment>
<evidence type="ECO:0000256" key="1">
    <source>
        <dbReference type="ARBA" id="ARBA00004651"/>
    </source>
</evidence>
<gene>
    <name evidence="13" type="ORF">A8926_6292</name>
</gene>
<comment type="function">
    <text evidence="9">May be a proton symporter involved in the uptake of osmolytes such as proline and glycine betaine.</text>
</comment>